<dbReference type="Gene3D" id="3.40.50.300">
    <property type="entry name" value="P-loop containing nucleotide triphosphate hydrolases"/>
    <property type="match status" value="1"/>
</dbReference>
<protein>
    <recommendedName>
        <fullName evidence="5 7">Adenylate kinase</fullName>
        <shortName evidence="5">AK</shortName>
        <ecNumber evidence="5 7">2.7.4.3</ecNumber>
    </recommendedName>
    <alternativeName>
        <fullName evidence="5">ATP-AMP transphosphorylase</fullName>
    </alternativeName>
    <alternativeName>
        <fullName evidence="5">ATP:AMP phosphotransferase</fullName>
    </alternativeName>
    <alternativeName>
        <fullName evidence="5">Adenylate monophosphate kinase</fullName>
    </alternativeName>
</protein>
<dbReference type="PANTHER" id="PTHR23359">
    <property type="entry name" value="NUCLEOTIDE KINASE"/>
    <property type="match status" value="1"/>
</dbReference>
<dbReference type="NCBIfam" id="NF001380">
    <property type="entry name" value="PRK00279.1-2"/>
    <property type="match status" value="1"/>
</dbReference>
<proteinExistence type="inferred from homology"/>
<dbReference type="Proteomes" id="UP000199611">
    <property type="component" value="Unassembled WGS sequence"/>
</dbReference>
<comment type="subunit">
    <text evidence="5 7">Monomer.</text>
</comment>
<keyword evidence="2 5" id="KW-0545">Nucleotide biosynthesis</keyword>
<comment type="similarity">
    <text evidence="5 6">Belongs to the adenylate kinase family.</text>
</comment>
<feature type="binding site" evidence="5">
    <location>
        <position position="133"/>
    </location>
    <ligand>
        <name>Zn(2+)</name>
        <dbReference type="ChEBI" id="CHEBI:29105"/>
        <note>structural</note>
    </ligand>
</feature>
<feature type="binding site" evidence="5">
    <location>
        <begin position="57"/>
        <end position="59"/>
    </location>
    <ligand>
        <name>AMP</name>
        <dbReference type="ChEBI" id="CHEBI:456215"/>
    </ligand>
</feature>
<evidence type="ECO:0000256" key="7">
    <source>
        <dbReference type="RuleBase" id="RU003331"/>
    </source>
</evidence>
<evidence type="ECO:0000256" key="6">
    <source>
        <dbReference type="RuleBase" id="RU003330"/>
    </source>
</evidence>
<feature type="binding site" evidence="5">
    <location>
        <position position="31"/>
    </location>
    <ligand>
        <name>AMP</name>
        <dbReference type="ChEBI" id="CHEBI:456215"/>
    </ligand>
</feature>
<dbReference type="InterPro" id="IPR027417">
    <property type="entry name" value="P-loop_NTPase"/>
</dbReference>
<sequence>MNIILLGPPGAGKGTQAKRMMERYGIPQISTGDMLRAAVAAGTQLGLEAKKYMDAGQLVPDEVVVGLVKERIQQEDCKKGFMLDGFPRNVSQAETLDKMLSELGQQIDHVVCIEVPDEELVKRLTGRRTCRQCGAGFHVVFDPPKKEGVCDKCGGELYQRDDDNVETVTSRLKVYKDQTEPLINYYEKQGKLRRIDGLGAIDEIFQRIVSVLG</sequence>
<dbReference type="FunFam" id="3.40.50.300:FF:000106">
    <property type="entry name" value="Adenylate kinase mitochondrial"/>
    <property type="match status" value="1"/>
</dbReference>
<dbReference type="InterPro" id="IPR007862">
    <property type="entry name" value="Adenylate_kinase_lid-dom"/>
</dbReference>
<dbReference type="InterPro" id="IPR006259">
    <property type="entry name" value="Adenyl_kin_sub"/>
</dbReference>
<feature type="binding site" evidence="5">
    <location>
        <position position="92"/>
    </location>
    <ligand>
        <name>AMP</name>
        <dbReference type="ChEBI" id="CHEBI:456215"/>
    </ligand>
</feature>
<comment type="domain">
    <text evidence="5">Consists of three domains, a large central CORE domain and two small peripheral domains, NMPbind and LID, which undergo movements during catalysis. The LID domain closes over the site of phosphoryl transfer upon ATP binding. Assembling and dissambling the active center during each catalytic cycle provides an effective means to prevent ATP hydrolysis. Some bacteria have evolved a zinc-coordinating structure that stabilizes the LID domain.</text>
</comment>
<feature type="region of interest" description="LID" evidence="5">
    <location>
        <begin position="126"/>
        <end position="163"/>
    </location>
</feature>
<comment type="function">
    <text evidence="5">Catalyzes the reversible transfer of the terminal phosphate group between ATP and AMP. Plays an important role in cellular energy homeostasis and in adenine nucleotide metabolism.</text>
</comment>
<feature type="binding site" evidence="5">
    <location>
        <position position="199"/>
    </location>
    <ligand>
        <name>ATP</name>
        <dbReference type="ChEBI" id="CHEBI:30616"/>
    </ligand>
</feature>
<dbReference type="NCBIfam" id="NF011105">
    <property type="entry name" value="PRK14532.1"/>
    <property type="match status" value="1"/>
</dbReference>
<feature type="binding site" evidence="5">
    <location>
        <position position="160"/>
    </location>
    <ligand>
        <name>AMP</name>
        <dbReference type="ChEBI" id="CHEBI:456215"/>
    </ligand>
</feature>
<evidence type="ECO:0000256" key="4">
    <source>
        <dbReference type="ARBA" id="ARBA00022777"/>
    </source>
</evidence>
<keyword evidence="3 5" id="KW-0547">Nucleotide-binding</keyword>
<dbReference type="NCBIfam" id="TIGR01351">
    <property type="entry name" value="adk"/>
    <property type="match status" value="1"/>
</dbReference>
<comment type="subcellular location">
    <subcellularLocation>
        <location evidence="5 7">Cytoplasm</location>
    </subcellularLocation>
</comment>
<evidence type="ECO:0000313" key="9">
    <source>
        <dbReference type="EMBL" id="SFN02372.1"/>
    </source>
</evidence>
<dbReference type="GO" id="GO:0005737">
    <property type="term" value="C:cytoplasm"/>
    <property type="evidence" value="ECO:0007669"/>
    <property type="project" value="UniProtKB-SubCell"/>
</dbReference>
<dbReference type="UniPathway" id="UPA00588">
    <property type="reaction ID" value="UER00649"/>
</dbReference>
<feature type="binding site" evidence="5">
    <location>
        <position position="127"/>
    </location>
    <ligand>
        <name>ATP</name>
        <dbReference type="ChEBI" id="CHEBI:30616"/>
    </ligand>
</feature>
<feature type="binding site" evidence="5">
    <location>
        <position position="171"/>
    </location>
    <ligand>
        <name>AMP</name>
        <dbReference type="ChEBI" id="CHEBI:456215"/>
    </ligand>
</feature>
<dbReference type="PROSITE" id="PS00113">
    <property type="entry name" value="ADENYLATE_KINASE"/>
    <property type="match status" value="1"/>
</dbReference>
<feature type="binding site" evidence="5">
    <location>
        <position position="153"/>
    </location>
    <ligand>
        <name>Zn(2+)</name>
        <dbReference type="ChEBI" id="CHEBI:29105"/>
        <note>structural</note>
    </ligand>
</feature>
<keyword evidence="10" id="KW-1185">Reference proteome</keyword>
<keyword evidence="5" id="KW-0963">Cytoplasm</keyword>
<accession>A0A1I4VM75</accession>
<reference evidence="10" key="1">
    <citation type="submission" date="2016-10" db="EMBL/GenBank/DDBJ databases">
        <authorList>
            <person name="Varghese N."/>
            <person name="Submissions S."/>
        </authorList>
    </citation>
    <scope>NUCLEOTIDE SEQUENCE [LARGE SCALE GENOMIC DNA]</scope>
    <source>
        <strain evidence="10">DSM 9990</strain>
    </source>
</reference>
<dbReference type="EMBL" id="FOUU01000010">
    <property type="protein sequence ID" value="SFN02372.1"/>
    <property type="molecule type" value="Genomic_DNA"/>
</dbReference>
<dbReference type="InterPro" id="IPR000850">
    <property type="entry name" value="Adenylat/UMP-CMP_kin"/>
</dbReference>
<dbReference type="GO" id="GO:0004017">
    <property type="term" value="F:AMP kinase activity"/>
    <property type="evidence" value="ECO:0007669"/>
    <property type="project" value="UniProtKB-UniRule"/>
</dbReference>
<dbReference type="AlphaFoldDB" id="A0A1I4VM75"/>
<keyword evidence="4 5" id="KW-0418">Kinase</keyword>
<feature type="binding site" evidence="5">
    <location>
        <begin position="85"/>
        <end position="88"/>
    </location>
    <ligand>
        <name>AMP</name>
        <dbReference type="ChEBI" id="CHEBI:456215"/>
    </ligand>
</feature>
<keyword evidence="5" id="KW-0479">Metal-binding</keyword>
<name>A0A1I4VM75_9BACT</name>
<dbReference type="CDD" id="cd01428">
    <property type="entry name" value="ADK"/>
    <property type="match status" value="1"/>
</dbReference>
<dbReference type="GO" id="GO:0005524">
    <property type="term" value="F:ATP binding"/>
    <property type="evidence" value="ECO:0007669"/>
    <property type="project" value="UniProtKB-UniRule"/>
</dbReference>
<dbReference type="Pfam" id="PF05191">
    <property type="entry name" value="ADK_lid"/>
    <property type="match status" value="1"/>
</dbReference>
<dbReference type="NCBIfam" id="NF001381">
    <property type="entry name" value="PRK00279.1-3"/>
    <property type="match status" value="1"/>
</dbReference>
<dbReference type="PRINTS" id="PR00094">
    <property type="entry name" value="ADENYLTKNASE"/>
</dbReference>
<gene>
    <name evidence="5" type="primary">adk</name>
    <name evidence="9" type="ORF">SAMN05660836_02371</name>
</gene>
<dbReference type="NCBIfam" id="NF011100">
    <property type="entry name" value="PRK14527.1"/>
    <property type="match status" value="1"/>
</dbReference>
<feature type="region of interest" description="NMP" evidence="5">
    <location>
        <begin position="30"/>
        <end position="59"/>
    </location>
</feature>
<dbReference type="OrthoDB" id="9805030at2"/>
<keyword evidence="1 5" id="KW-0808">Transferase</keyword>
<dbReference type="EC" id="2.7.4.3" evidence="5 7"/>
<dbReference type="InterPro" id="IPR033690">
    <property type="entry name" value="Adenylat_kinase_CS"/>
</dbReference>
<dbReference type="Pfam" id="PF00406">
    <property type="entry name" value="ADK"/>
    <property type="match status" value="1"/>
</dbReference>
<evidence type="ECO:0000259" key="8">
    <source>
        <dbReference type="Pfam" id="PF05191"/>
    </source>
</evidence>
<comment type="catalytic activity">
    <reaction evidence="5 7">
        <text>AMP + ATP = 2 ADP</text>
        <dbReference type="Rhea" id="RHEA:12973"/>
        <dbReference type="ChEBI" id="CHEBI:30616"/>
        <dbReference type="ChEBI" id="CHEBI:456215"/>
        <dbReference type="ChEBI" id="CHEBI:456216"/>
        <dbReference type="EC" id="2.7.4.3"/>
    </reaction>
</comment>
<organism evidence="9 10">
    <name type="scientific">Thermodesulforhabdus norvegica</name>
    <dbReference type="NCBI Taxonomy" id="39841"/>
    <lineage>
        <taxon>Bacteria</taxon>
        <taxon>Pseudomonadati</taxon>
        <taxon>Thermodesulfobacteriota</taxon>
        <taxon>Syntrophobacteria</taxon>
        <taxon>Syntrophobacterales</taxon>
        <taxon>Thermodesulforhabdaceae</taxon>
        <taxon>Thermodesulforhabdus</taxon>
    </lineage>
</organism>
<comment type="pathway">
    <text evidence="5">Purine metabolism; AMP biosynthesis via salvage pathway; AMP from ADP: step 1/1.</text>
</comment>
<dbReference type="SUPFAM" id="SSF52540">
    <property type="entry name" value="P-loop containing nucleoside triphosphate hydrolases"/>
    <property type="match status" value="1"/>
</dbReference>
<dbReference type="GO" id="GO:0008270">
    <property type="term" value="F:zinc ion binding"/>
    <property type="evidence" value="ECO:0007669"/>
    <property type="project" value="UniProtKB-UniRule"/>
</dbReference>
<dbReference type="NCBIfam" id="NF001379">
    <property type="entry name" value="PRK00279.1-1"/>
    <property type="match status" value="1"/>
</dbReference>
<dbReference type="GO" id="GO:0044209">
    <property type="term" value="P:AMP salvage"/>
    <property type="evidence" value="ECO:0007669"/>
    <property type="project" value="UniProtKB-UniRule"/>
</dbReference>
<dbReference type="NCBIfam" id="NF011101">
    <property type="entry name" value="PRK14528.1"/>
    <property type="match status" value="1"/>
</dbReference>
<evidence type="ECO:0000256" key="2">
    <source>
        <dbReference type="ARBA" id="ARBA00022727"/>
    </source>
</evidence>
<keyword evidence="5 7" id="KW-0067">ATP-binding</keyword>
<evidence type="ECO:0000256" key="1">
    <source>
        <dbReference type="ARBA" id="ARBA00022679"/>
    </source>
</evidence>
<evidence type="ECO:0000256" key="3">
    <source>
        <dbReference type="ARBA" id="ARBA00022741"/>
    </source>
</evidence>
<keyword evidence="5" id="KW-0862">Zinc</keyword>
<comment type="caution">
    <text evidence="5">Lacks conserved residue(s) required for the propagation of feature annotation.</text>
</comment>
<dbReference type="HAMAP" id="MF_00235">
    <property type="entry name" value="Adenylate_kinase_Adk"/>
    <property type="match status" value="1"/>
</dbReference>
<feature type="binding site" evidence="5">
    <location>
        <position position="36"/>
    </location>
    <ligand>
        <name>AMP</name>
        <dbReference type="ChEBI" id="CHEBI:456215"/>
    </ligand>
</feature>
<dbReference type="STRING" id="39841.SAMN05660836_02371"/>
<feature type="binding site" evidence="5">
    <location>
        <begin position="10"/>
        <end position="15"/>
    </location>
    <ligand>
        <name>ATP</name>
        <dbReference type="ChEBI" id="CHEBI:30616"/>
    </ligand>
</feature>
<dbReference type="RefSeq" id="WP_093396036.1">
    <property type="nucleotide sequence ID" value="NZ_FOUU01000010.1"/>
</dbReference>
<feature type="binding site" evidence="5">
    <location>
        <position position="130"/>
    </location>
    <ligand>
        <name>Zn(2+)</name>
        <dbReference type="ChEBI" id="CHEBI:29105"/>
        <note>structural</note>
    </ligand>
</feature>
<evidence type="ECO:0000313" key="10">
    <source>
        <dbReference type="Proteomes" id="UP000199611"/>
    </source>
</evidence>
<feature type="binding site" evidence="5">
    <location>
        <position position="150"/>
    </location>
    <ligand>
        <name>Zn(2+)</name>
        <dbReference type="ChEBI" id="CHEBI:29105"/>
        <note>structural</note>
    </ligand>
</feature>
<feature type="domain" description="Adenylate kinase active site lid" evidence="8">
    <location>
        <begin position="127"/>
        <end position="162"/>
    </location>
</feature>
<evidence type="ECO:0000256" key="5">
    <source>
        <dbReference type="HAMAP-Rule" id="MF_00235"/>
    </source>
</evidence>